<dbReference type="EMBL" id="KZ819639">
    <property type="protein sequence ID" value="PWN87985.1"/>
    <property type="molecule type" value="Genomic_DNA"/>
</dbReference>
<accession>A0A316YJT4</accession>
<comment type="similarity">
    <text evidence="1">Belongs to the FMO family.</text>
</comment>
<dbReference type="RefSeq" id="XP_025375183.1">
    <property type="nucleotide sequence ID" value="XM_025525309.1"/>
</dbReference>
<dbReference type="STRING" id="215250.A0A316YJT4"/>
<dbReference type="GO" id="GO:0004499">
    <property type="term" value="F:N,N-dimethylaniline monooxygenase activity"/>
    <property type="evidence" value="ECO:0007669"/>
    <property type="project" value="InterPro"/>
</dbReference>
<protein>
    <submittedName>
        <fullName evidence="5">FAD/NAD(P)-binding domain-containing protein</fullName>
    </submittedName>
</protein>
<gene>
    <name evidence="5" type="ORF">FA10DRAFT_304044</name>
</gene>
<dbReference type="Proteomes" id="UP000245768">
    <property type="component" value="Unassembled WGS sequence"/>
</dbReference>
<dbReference type="Pfam" id="PF00743">
    <property type="entry name" value="FMO-like"/>
    <property type="match status" value="1"/>
</dbReference>
<evidence type="ECO:0000256" key="4">
    <source>
        <dbReference type="ARBA" id="ARBA00023002"/>
    </source>
</evidence>
<dbReference type="OrthoDB" id="66881at2759"/>
<dbReference type="AlphaFoldDB" id="A0A316YJT4"/>
<proteinExistence type="inferred from homology"/>
<dbReference type="InterPro" id="IPR020946">
    <property type="entry name" value="Flavin_mOase-like"/>
</dbReference>
<evidence type="ECO:0000256" key="2">
    <source>
        <dbReference type="ARBA" id="ARBA00022630"/>
    </source>
</evidence>
<evidence type="ECO:0000256" key="3">
    <source>
        <dbReference type="ARBA" id="ARBA00022827"/>
    </source>
</evidence>
<dbReference type="SUPFAM" id="SSF51905">
    <property type="entry name" value="FAD/NAD(P)-binding domain"/>
    <property type="match status" value="1"/>
</dbReference>
<dbReference type="InterPro" id="IPR036188">
    <property type="entry name" value="FAD/NAD-bd_sf"/>
</dbReference>
<evidence type="ECO:0000313" key="6">
    <source>
        <dbReference type="Proteomes" id="UP000245768"/>
    </source>
</evidence>
<evidence type="ECO:0000256" key="1">
    <source>
        <dbReference type="ARBA" id="ARBA00009183"/>
    </source>
</evidence>
<reference evidence="5 6" key="1">
    <citation type="journal article" date="2018" name="Mol. Biol. Evol.">
        <title>Broad Genomic Sampling Reveals a Smut Pathogenic Ancestry of the Fungal Clade Ustilaginomycotina.</title>
        <authorList>
            <person name="Kijpornyongpan T."/>
            <person name="Mondo S.J."/>
            <person name="Barry K."/>
            <person name="Sandor L."/>
            <person name="Lee J."/>
            <person name="Lipzen A."/>
            <person name="Pangilinan J."/>
            <person name="LaButti K."/>
            <person name="Hainaut M."/>
            <person name="Henrissat B."/>
            <person name="Grigoriev I.V."/>
            <person name="Spatafora J.W."/>
            <person name="Aime M.C."/>
        </authorList>
    </citation>
    <scope>NUCLEOTIDE SEQUENCE [LARGE SCALE GENOMIC DNA]</scope>
    <source>
        <strain evidence="5 6">MCA 4198</strain>
    </source>
</reference>
<sequence length="586" mass="65355">MISHSPPPYVRAPRPRKILIVGGGVAGLAALRALVEEGGVGTDGPFNQVDLIERRDCVGGVWYLDDDAVQRERSSVRGATAGQWPIPPVNLSPAGTSTSCCLTNGTLHKSPSSSKKPCWPSPAYPGLRGNVLPRFLTLAGAHPFPPVADPDDPFPTLAETQAYLELIAKPIRRHIQCNVECIDVRELPGRSEEHNRWAVRLRDWNRPGAPQVTRYYDAVILTVGWTDVPAYPCVPGLEEAKSHGLVEHCKSYRGPEPYGREARIVVVGNANSGNDVAAQLAGLRQVGKHEAIFRSVRHKAWDYIVSLPDPLIRDVPPIAKLAVNRNGSKVHVTLADGAVLEDVDRIIFASGYVIGKIPYVYLLNRQPLANEAGLLPQQCTDEDDWHAGQHRALASLWRPLCAPPPGSPFNTVNNPERVPSLFWQFLHARAATLAIINLAPTRIPFWTSDVQSHCLRAIWDGSMTDFPDTLERRLEYESRRIKWLLEMKEEEPDRVKTSREQCTKAQMNNGESAYAPPEHAGTPSYHSLGLMIDDYGPPLRRMAIAAKPEWENKLPDWDEHAEERKNMHKLRKFALLKRKERGIRQN</sequence>
<dbReference type="GO" id="GO:0050660">
    <property type="term" value="F:flavin adenine dinucleotide binding"/>
    <property type="evidence" value="ECO:0007669"/>
    <property type="project" value="InterPro"/>
</dbReference>
<keyword evidence="3" id="KW-0274">FAD</keyword>
<name>A0A316YJT4_9BASI</name>
<keyword evidence="6" id="KW-1185">Reference proteome</keyword>
<dbReference type="Gene3D" id="3.50.50.60">
    <property type="entry name" value="FAD/NAD(P)-binding domain"/>
    <property type="match status" value="2"/>
</dbReference>
<dbReference type="InterPro" id="IPR050346">
    <property type="entry name" value="FMO-like"/>
</dbReference>
<keyword evidence="4" id="KW-0560">Oxidoreductase</keyword>
<evidence type="ECO:0000313" key="5">
    <source>
        <dbReference type="EMBL" id="PWN87985.1"/>
    </source>
</evidence>
<keyword evidence="2" id="KW-0285">Flavoprotein</keyword>
<dbReference type="GO" id="GO:0050661">
    <property type="term" value="F:NADP binding"/>
    <property type="evidence" value="ECO:0007669"/>
    <property type="project" value="InterPro"/>
</dbReference>
<dbReference type="GeneID" id="37047225"/>
<dbReference type="PANTHER" id="PTHR23023">
    <property type="entry name" value="DIMETHYLANILINE MONOOXYGENASE"/>
    <property type="match status" value="1"/>
</dbReference>
<dbReference type="InParanoid" id="A0A316YJT4"/>
<organism evidence="5 6">
    <name type="scientific">Acaromyces ingoldii</name>
    <dbReference type="NCBI Taxonomy" id="215250"/>
    <lineage>
        <taxon>Eukaryota</taxon>
        <taxon>Fungi</taxon>
        <taxon>Dikarya</taxon>
        <taxon>Basidiomycota</taxon>
        <taxon>Ustilaginomycotina</taxon>
        <taxon>Exobasidiomycetes</taxon>
        <taxon>Exobasidiales</taxon>
        <taxon>Cryptobasidiaceae</taxon>
        <taxon>Acaromyces</taxon>
    </lineage>
</organism>